<dbReference type="GO" id="GO:0004842">
    <property type="term" value="F:ubiquitin-protein transferase activity"/>
    <property type="evidence" value="ECO:0007669"/>
    <property type="project" value="TreeGrafter"/>
</dbReference>
<dbReference type="EMBL" id="CP010836">
    <property type="protein sequence ID" value="AJP74677.1"/>
    <property type="molecule type" value="Genomic_DNA"/>
</dbReference>
<dbReference type="KEGG" id="sphi:TS85_19995"/>
<keyword evidence="2 3" id="KW-0040">ANK repeat</keyword>
<dbReference type="RefSeq" id="WP_044336690.1">
    <property type="nucleotide sequence ID" value="NZ_CP010836.1"/>
</dbReference>
<gene>
    <name evidence="5" type="ORF">TS85_19995</name>
</gene>
<dbReference type="PROSITE" id="PS50297">
    <property type="entry name" value="ANK_REP_REGION"/>
    <property type="match status" value="1"/>
</dbReference>
<keyword evidence="1" id="KW-0677">Repeat</keyword>
<dbReference type="SMART" id="SM00248">
    <property type="entry name" value="ANK"/>
    <property type="match status" value="3"/>
</dbReference>
<sequence>MVLRAFRLAAAAALVFSATPAFAQKFSDGYEFLEAVRKADGTKVNKFLQDKSLRIVNTKDRRNGQGALHIVAERRDQVYLRALLQADDANPNIQDREGNTPLIVAVNQSWAEGVSILMKYRANINLPNAAGESPLIRAVLIHDANIVRMLLDAGANPDRGDYRTGKTARDYAAQETRFPAIARLLANAPKGGAGGTAAAGPKL</sequence>
<feature type="chain" id="PRO_5031287389" evidence="4">
    <location>
        <begin position="24"/>
        <end position="203"/>
    </location>
</feature>
<evidence type="ECO:0000256" key="3">
    <source>
        <dbReference type="PROSITE-ProRule" id="PRU00023"/>
    </source>
</evidence>
<evidence type="ECO:0000256" key="4">
    <source>
        <dbReference type="SAM" id="SignalP"/>
    </source>
</evidence>
<organism evidence="5 6">
    <name type="scientific">Sphingomonas hengshuiensis</name>
    <dbReference type="NCBI Taxonomy" id="1609977"/>
    <lineage>
        <taxon>Bacteria</taxon>
        <taxon>Pseudomonadati</taxon>
        <taxon>Pseudomonadota</taxon>
        <taxon>Alphaproteobacteria</taxon>
        <taxon>Sphingomonadales</taxon>
        <taxon>Sphingomonadaceae</taxon>
        <taxon>Sphingomonas</taxon>
    </lineage>
</organism>
<evidence type="ECO:0000256" key="2">
    <source>
        <dbReference type="ARBA" id="ARBA00023043"/>
    </source>
</evidence>
<feature type="repeat" description="ANK" evidence="3">
    <location>
        <begin position="130"/>
        <end position="162"/>
    </location>
</feature>
<proteinExistence type="predicted"/>
<dbReference type="Gene3D" id="1.25.40.20">
    <property type="entry name" value="Ankyrin repeat-containing domain"/>
    <property type="match status" value="1"/>
</dbReference>
<dbReference type="GO" id="GO:0085020">
    <property type="term" value="P:protein K6-linked ubiquitination"/>
    <property type="evidence" value="ECO:0007669"/>
    <property type="project" value="TreeGrafter"/>
</dbReference>
<evidence type="ECO:0000256" key="1">
    <source>
        <dbReference type="ARBA" id="ARBA00022737"/>
    </source>
</evidence>
<dbReference type="AlphaFoldDB" id="A0A7U5BG75"/>
<reference evidence="5 6" key="1">
    <citation type="journal article" date="2015" name="Int. J. Syst. Evol. Microbiol.">
        <title>Sphingomonas hengshuiensis sp. nov., isolated from lake wetland.</title>
        <authorList>
            <person name="Wei S."/>
            <person name="Wang T."/>
            <person name="Liu H."/>
            <person name="Zhang C."/>
            <person name="Guo J."/>
            <person name="Wang Q."/>
            <person name="Liang K."/>
            <person name="Zhang Z."/>
        </authorList>
    </citation>
    <scope>NUCLEOTIDE SEQUENCE [LARGE SCALE GENOMIC DNA]</scope>
    <source>
        <strain evidence="5 6">WHSC-8</strain>
    </source>
</reference>
<dbReference type="SUPFAM" id="SSF48403">
    <property type="entry name" value="Ankyrin repeat"/>
    <property type="match status" value="1"/>
</dbReference>
<dbReference type="PANTHER" id="PTHR24171">
    <property type="entry name" value="ANKYRIN REPEAT DOMAIN-CONTAINING PROTEIN 39-RELATED"/>
    <property type="match status" value="1"/>
</dbReference>
<dbReference type="Proteomes" id="UP000032300">
    <property type="component" value="Chromosome"/>
</dbReference>
<dbReference type="InterPro" id="IPR036770">
    <property type="entry name" value="Ankyrin_rpt-contain_sf"/>
</dbReference>
<evidence type="ECO:0000313" key="5">
    <source>
        <dbReference type="EMBL" id="AJP74677.1"/>
    </source>
</evidence>
<dbReference type="PANTHER" id="PTHR24171:SF8">
    <property type="entry name" value="BRCA1-ASSOCIATED RING DOMAIN PROTEIN 1"/>
    <property type="match status" value="1"/>
</dbReference>
<feature type="signal peptide" evidence="4">
    <location>
        <begin position="1"/>
        <end position="23"/>
    </location>
</feature>
<keyword evidence="6" id="KW-1185">Reference proteome</keyword>
<keyword evidence="4" id="KW-0732">Signal</keyword>
<dbReference type="OrthoDB" id="7390289at2"/>
<dbReference type="PROSITE" id="PS50088">
    <property type="entry name" value="ANK_REPEAT"/>
    <property type="match status" value="2"/>
</dbReference>
<accession>A0A7U5BG75</accession>
<feature type="repeat" description="ANK" evidence="3">
    <location>
        <begin position="97"/>
        <end position="129"/>
    </location>
</feature>
<evidence type="ECO:0000313" key="6">
    <source>
        <dbReference type="Proteomes" id="UP000032300"/>
    </source>
</evidence>
<reference evidence="5 6" key="2">
    <citation type="submission" date="2015-02" db="EMBL/GenBank/DDBJ databases">
        <title>The complete genome of Sphingomonas hengshuiensis sp. WHSC-8 isolated from soil of Hengshui Lake.</title>
        <authorList>
            <person name="Wei S."/>
            <person name="Guo J."/>
            <person name="Su C."/>
            <person name="Wu R."/>
            <person name="Zhang Z."/>
            <person name="Liang K."/>
            <person name="Li H."/>
            <person name="Wang T."/>
            <person name="Liu H."/>
            <person name="Zhang C."/>
            <person name="Li Z."/>
            <person name="Wang Q."/>
            <person name="Meng J."/>
        </authorList>
    </citation>
    <scope>NUCLEOTIDE SEQUENCE [LARGE SCALE GENOMIC DNA]</scope>
    <source>
        <strain evidence="5 6">WHSC-8</strain>
    </source>
</reference>
<dbReference type="InterPro" id="IPR002110">
    <property type="entry name" value="Ankyrin_rpt"/>
</dbReference>
<dbReference type="Pfam" id="PF13857">
    <property type="entry name" value="Ank_5"/>
    <property type="match status" value="1"/>
</dbReference>
<name>A0A7U5BG75_9SPHN</name>
<protein>
    <submittedName>
        <fullName evidence="5">Ankyrin</fullName>
    </submittedName>
</protein>